<organism evidence="1 2">
    <name type="scientific">Ligaoa zhengdingensis</name>
    <dbReference type="NCBI Taxonomy" id="2763658"/>
    <lineage>
        <taxon>Bacteria</taxon>
        <taxon>Bacillati</taxon>
        <taxon>Bacillota</taxon>
        <taxon>Clostridia</taxon>
        <taxon>Eubacteriales</taxon>
        <taxon>Oscillospiraceae</taxon>
        <taxon>Ligaoa</taxon>
    </lineage>
</organism>
<proteinExistence type="predicted"/>
<reference evidence="1" key="1">
    <citation type="submission" date="2020-08" db="EMBL/GenBank/DDBJ databases">
        <title>Genome public.</title>
        <authorList>
            <person name="Liu C."/>
            <person name="Sun Q."/>
        </authorList>
    </citation>
    <scope>NUCLEOTIDE SEQUENCE</scope>
    <source>
        <strain evidence="1">NSJ-31</strain>
    </source>
</reference>
<gene>
    <name evidence="1" type="ORF">H8711_12440</name>
</gene>
<protein>
    <submittedName>
        <fullName evidence="1">Zinc ribbon domain-containing protein</fullName>
    </submittedName>
</protein>
<comment type="caution">
    <text evidence="1">The sequence shown here is derived from an EMBL/GenBank/DDBJ whole genome shotgun (WGS) entry which is preliminary data.</text>
</comment>
<evidence type="ECO:0000313" key="1">
    <source>
        <dbReference type="EMBL" id="MBC8547726.1"/>
    </source>
</evidence>
<dbReference type="AlphaFoldDB" id="A0A926DZH2"/>
<sequence length="168" mass="18814">MNAEVEINMYIELKCRSCGKAFRVDFTNNEYGVDKCPKCGSHLSFSDVARIRAITESFYTNVSRTDSVSVYGIHTEENCTAGTAIIAADLFSSDMEHLNEVYRSASPEVQSRLAALIDKFYLLVNSDAQDGNIDKLDLTLDSLRALFLDKVNENHKEVEQMLGLAQEE</sequence>
<name>A0A926DZH2_9FIRM</name>
<evidence type="ECO:0000313" key="2">
    <source>
        <dbReference type="Proteomes" id="UP000653127"/>
    </source>
</evidence>
<accession>A0A926DZH2</accession>
<keyword evidence="2" id="KW-1185">Reference proteome</keyword>
<dbReference type="EMBL" id="JACRST010000034">
    <property type="protein sequence ID" value="MBC8547726.1"/>
    <property type="molecule type" value="Genomic_DNA"/>
</dbReference>
<dbReference type="Proteomes" id="UP000653127">
    <property type="component" value="Unassembled WGS sequence"/>
</dbReference>
<dbReference type="RefSeq" id="WP_249283754.1">
    <property type="nucleotide sequence ID" value="NZ_JACRST010000034.1"/>
</dbReference>